<evidence type="ECO:0000313" key="8">
    <source>
        <dbReference type="EnsemblMetazoa" id="Aqu2.1.24003_001"/>
    </source>
</evidence>
<dbReference type="InterPro" id="IPR035979">
    <property type="entry name" value="RBD_domain_sf"/>
</dbReference>
<dbReference type="Pfam" id="PF16367">
    <property type="entry name" value="RRM_7"/>
    <property type="match status" value="1"/>
</dbReference>
<feature type="compositionally biased region" description="Low complexity" evidence="6">
    <location>
        <begin position="26"/>
        <end position="37"/>
    </location>
</feature>
<dbReference type="InParanoid" id="A0A1X7U8L8"/>
<dbReference type="eggNOG" id="KOG0129">
    <property type="taxonomic scope" value="Eukaryota"/>
</dbReference>
<evidence type="ECO:0000256" key="5">
    <source>
        <dbReference type="PROSITE-ProRule" id="PRU00176"/>
    </source>
</evidence>
<reference evidence="8" key="2">
    <citation type="submission" date="2017-05" db="UniProtKB">
        <authorList>
            <consortium name="EnsemblMetazoa"/>
        </authorList>
    </citation>
    <scope>IDENTIFICATION</scope>
</reference>
<dbReference type="CDD" id="cd19757">
    <property type="entry name" value="Bbox1"/>
    <property type="match status" value="1"/>
</dbReference>
<sequence>MAYTEGMFSQLMEEKQDPVKEKKMSDSSNSSSSSSSSPVEGQETGQTPWTIGLVECPILNSSSSESSIDSGLDSPGAPSSRNSPLSLNDAIVSTSNLTSMLNKLTIAPVSVSDNPFSDSHEFHVPPLSPDYLIPPSPLLKDSLSLSFQSPIPWGASFPGIYQSTHHYGNGPGGRSFEPICSLPYPSSPYSSRPLQSSILSVSAGGSPVCKWSGHLPPRRYKNPTYSPRVFLGGVPWDTTEATLLALFQPFGNLSVDWPGKENKHNRHPPKGYVYLTFEMEKSVKALLMTCGQNPSNAGQYFCKVSSRRIRNKEVQVIPWALSDSNSIRSPSPRLDPSRTVFVGGLHGLINADSLAHIIDELFGGVVYAGIDTDKYKYPIGSGRVTFGNQQGYMKAVKAGFVEIKTPNFTKKVQIDPYLEDNLCSVCGRVVGPYFCRDFQCFKYFCRACWQWQHTTDGFIGHRPLTRTSKSTPHPV</sequence>
<dbReference type="CDD" id="cd12723">
    <property type="entry name" value="RRM1_CPEB1"/>
    <property type="match status" value="1"/>
</dbReference>
<dbReference type="GO" id="GO:0005737">
    <property type="term" value="C:cytoplasm"/>
    <property type="evidence" value="ECO:0007669"/>
    <property type="project" value="TreeGrafter"/>
</dbReference>
<dbReference type="GO" id="GO:0000900">
    <property type="term" value="F:mRNA regulatory element binding translation repressor activity"/>
    <property type="evidence" value="ECO:0007669"/>
    <property type="project" value="TreeGrafter"/>
</dbReference>
<dbReference type="STRING" id="400682.A0A1X7U8L8"/>
<evidence type="ECO:0000313" key="9">
    <source>
        <dbReference type="Proteomes" id="UP000007879"/>
    </source>
</evidence>
<dbReference type="InterPro" id="IPR000504">
    <property type="entry name" value="RRM_dom"/>
</dbReference>
<organism evidence="8">
    <name type="scientific">Amphimedon queenslandica</name>
    <name type="common">Sponge</name>
    <dbReference type="NCBI Taxonomy" id="400682"/>
    <lineage>
        <taxon>Eukaryota</taxon>
        <taxon>Metazoa</taxon>
        <taxon>Porifera</taxon>
        <taxon>Demospongiae</taxon>
        <taxon>Heteroscleromorpha</taxon>
        <taxon>Haplosclerida</taxon>
        <taxon>Niphatidae</taxon>
        <taxon>Amphimedon</taxon>
    </lineage>
</organism>
<dbReference type="Gene3D" id="4.10.640.40">
    <property type="entry name" value="Cytoplasmic polyadenylation element-binding protein, ZZ domain"/>
    <property type="match status" value="1"/>
</dbReference>
<feature type="domain" description="RRM" evidence="7">
    <location>
        <begin position="338"/>
        <end position="419"/>
    </location>
</feature>
<reference evidence="9" key="1">
    <citation type="journal article" date="2010" name="Nature">
        <title>The Amphimedon queenslandica genome and the evolution of animal complexity.</title>
        <authorList>
            <person name="Srivastava M."/>
            <person name="Simakov O."/>
            <person name="Chapman J."/>
            <person name="Fahey B."/>
            <person name="Gauthier M.E."/>
            <person name="Mitros T."/>
            <person name="Richards G.S."/>
            <person name="Conaco C."/>
            <person name="Dacre M."/>
            <person name="Hellsten U."/>
            <person name="Larroux C."/>
            <person name="Putnam N.H."/>
            <person name="Stanke M."/>
            <person name="Adamska M."/>
            <person name="Darling A."/>
            <person name="Degnan S.M."/>
            <person name="Oakley T.H."/>
            <person name="Plachetzki D.C."/>
            <person name="Zhai Y."/>
            <person name="Adamski M."/>
            <person name="Calcino A."/>
            <person name="Cummins S.F."/>
            <person name="Goodstein D.M."/>
            <person name="Harris C."/>
            <person name="Jackson D.J."/>
            <person name="Leys S.P."/>
            <person name="Shu S."/>
            <person name="Woodcroft B.J."/>
            <person name="Vervoort M."/>
            <person name="Kosik K.S."/>
            <person name="Manning G."/>
            <person name="Degnan B.M."/>
            <person name="Rokhsar D.S."/>
        </authorList>
    </citation>
    <scope>NUCLEOTIDE SEQUENCE [LARGE SCALE GENOMIC DNA]</scope>
</reference>
<dbReference type="AlphaFoldDB" id="A0A1X7U8L8"/>
<keyword evidence="4 5" id="KW-0694">RNA-binding</keyword>
<dbReference type="KEGG" id="aqu:100634657"/>
<dbReference type="InterPro" id="IPR034977">
    <property type="entry name" value="CPEB1_RRM1"/>
</dbReference>
<dbReference type="GO" id="GO:0003730">
    <property type="term" value="F:mRNA 3'-UTR binding"/>
    <property type="evidence" value="ECO:0007669"/>
    <property type="project" value="InterPro"/>
</dbReference>
<evidence type="ECO:0000256" key="2">
    <source>
        <dbReference type="ARBA" id="ARBA00022737"/>
    </source>
</evidence>
<dbReference type="OrthoDB" id="10033548at2759"/>
<name>A0A1X7U8L8_AMPQE</name>
<evidence type="ECO:0000256" key="4">
    <source>
        <dbReference type="ARBA" id="ARBA00022884"/>
    </source>
</evidence>
<evidence type="ECO:0000256" key="6">
    <source>
        <dbReference type="SAM" id="MobiDB-lite"/>
    </source>
</evidence>
<dbReference type="GO" id="GO:0008135">
    <property type="term" value="F:translation factor activity, RNA binding"/>
    <property type="evidence" value="ECO:0007669"/>
    <property type="project" value="TreeGrafter"/>
</dbReference>
<feature type="region of interest" description="Disordered" evidence="6">
    <location>
        <begin position="1"/>
        <end position="48"/>
    </location>
</feature>
<keyword evidence="9" id="KW-1185">Reference proteome</keyword>
<dbReference type="Pfam" id="PF16366">
    <property type="entry name" value="CEBP_ZZ"/>
    <property type="match status" value="1"/>
</dbReference>
<comment type="similarity">
    <text evidence="1">Belongs to the RRM CPEB family.</text>
</comment>
<dbReference type="InterPro" id="IPR034819">
    <property type="entry name" value="CPEB"/>
</dbReference>
<dbReference type="SMART" id="SM00360">
    <property type="entry name" value="RRM"/>
    <property type="match status" value="2"/>
</dbReference>
<proteinExistence type="inferred from homology"/>
<dbReference type="GO" id="GO:0043022">
    <property type="term" value="F:ribosome binding"/>
    <property type="evidence" value="ECO:0007669"/>
    <property type="project" value="TreeGrafter"/>
</dbReference>
<gene>
    <name evidence="8" type="primary">100634657</name>
</gene>
<keyword evidence="3" id="KW-0810">Translation regulation</keyword>
<dbReference type="Proteomes" id="UP000007879">
    <property type="component" value="Unassembled WGS sequence"/>
</dbReference>
<dbReference type="FunFam" id="3.30.70.330:FF:000086">
    <property type="entry name" value="Putative Cytoplasmic polyadenylation element-binding protein 1"/>
    <property type="match status" value="1"/>
</dbReference>
<dbReference type="GO" id="GO:0045202">
    <property type="term" value="C:synapse"/>
    <property type="evidence" value="ECO:0007669"/>
    <property type="project" value="TreeGrafter"/>
</dbReference>
<dbReference type="InterPro" id="IPR032296">
    <property type="entry name" value="CEBP_ZZ"/>
</dbReference>
<evidence type="ECO:0000256" key="1">
    <source>
        <dbReference type="ARBA" id="ARBA00010347"/>
    </source>
</evidence>
<keyword evidence="2" id="KW-0677">Repeat</keyword>
<feature type="domain" description="RRM" evidence="7">
    <location>
        <begin position="227"/>
        <end position="316"/>
    </location>
</feature>
<evidence type="ECO:0000259" key="7">
    <source>
        <dbReference type="PROSITE" id="PS50102"/>
    </source>
</evidence>
<dbReference type="CDD" id="cd12725">
    <property type="entry name" value="RRM2_CPEB1"/>
    <property type="match status" value="1"/>
</dbReference>
<accession>A0A1X7U8L8</accession>
<dbReference type="PANTHER" id="PTHR12566:SF9">
    <property type="entry name" value="CYTOPLASMIC POLYADENYLATION ELEMENT-BINDING PROTEIN 1"/>
    <property type="match status" value="1"/>
</dbReference>
<dbReference type="GO" id="GO:0005634">
    <property type="term" value="C:nucleus"/>
    <property type="evidence" value="ECO:0007669"/>
    <property type="project" value="TreeGrafter"/>
</dbReference>
<dbReference type="SUPFAM" id="SSF54928">
    <property type="entry name" value="RNA-binding domain, RBD"/>
    <property type="match status" value="1"/>
</dbReference>
<dbReference type="InterPro" id="IPR012677">
    <property type="entry name" value="Nucleotide-bd_a/b_plait_sf"/>
</dbReference>
<dbReference type="InterPro" id="IPR038446">
    <property type="entry name" value="CEBP_ZZ_sf"/>
</dbReference>
<dbReference type="PROSITE" id="PS50102">
    <property type="entry name" value="RRM"/>
    <property type="match status" value="2"/>
</dbReference>
<dbReference type="GO" id="GO:2000766">
    <property type="term" value="P:negative regulation of cytoplasmic translation"/>
    <property type="evidence" value="ECO:0007669"/>
    <property type="project" value="TreeGrafter"/>
</dbReference>
<feature type="compositionally biased region" description="Basic and acidic residues" evidence="6">
    <location>
        <begin position="12"/>
        <end position="25"/>
    </location>
</feature>
<dbReference type="EnsemblMetazoa" id="XM_003388649.3">
    <property type="protein sequence ID" value="XP_003388697.1"/>
    <property type="gene ID" value="LOC100634657"/>
</dbReference>
<dbReference type="EnsemblMetazoa" id="Aqu2.1.24003_001">
    <property type="protein sequence ID" value="Aqu2.1.24003_001"/>
    <property type="gene ID" value="Aqu2.1.24003"/>
</dbReference>
<dbReference type="PANTHER" id="PTHR12566">
    <property type="entry name" value="CYTOPLASMIC POLYADENYLATION ELEMENT BINDING PROTEIN CPEB"/>
    <property type="match status" value="1"/>
</dbReference>
<dbReference type="Gene3D" id="3.30.70.330">
    <property type="match status" value="2"/>
</dbReference>
<feature type="region of interest" description="Disordered" evidence="6">
    <location>
        <begin position="62"/>
        <end position="85"/>
    </location>
</feature>
<dbReference type="FunFam" id="3.30.70.330:FF:000054">
    <property type="entry name" value="Cytoplasmic polyadenylation element-binding protein 1"/>
    <property type="match status" value="1"/>
</dbReference>
<evidence type="ECO:0000256" key="3">
    <source>
        <dbReference type="ARBA" id="ARBA00022845"/>
    </source>
</evidence>
<feature type="compositionally biased region" description="Low complexity" evidence="6">
    <location>
        <begin position="62"/>
        <end position="74"/>
    </location>
</feature>
<protein>
    <recommendedName>
        <fullName evidence="7">RRM domain-containing protein</fullName>
    </recommendedName>
</protein>